<reference evidence="3" key="1">
    <citation type="journal article" date="2015" name="Nat. Genet.">
        <title>The genome and transcriptome of the zoonotic hookworm Ancylostoma ceylanicum identify infection-specific gene families.</title>
        <authorList>
            <person name="Schwarz E.M."/>
            <person name="Hu Y."/>
            <person name="Antoshechkin I."/>
            <person name="Miller M.M."/>
            <person name="Sternberg P.W."/>
            <person name="Aroian R.V."/>
        </authorList>
    </citation>
    <scope>NUCLEOTIDE SEQUENCE</scope>
    <source>
        <strain evidence="3">HY135</strain>
    </source>
</reference>
<dbReference type="OrthoDB" id="10360867at2759"/>
<proteinExistence type="predicted"/>
<gene>
    <name evidence="2" type="primary">Acey_s0421.g1172</name>
    <name evidence="2" type="ORF">Y032_0421g1172</name>
</gene>
<feature type="signal peptide" evidence="1">
    <location>
        <begin position="1"/>
        <end position="20"/>
    </location>
</feature>
<evidence type="ECO:0000313" key="2">
    <source>
        <dbReference type="EMBL" id="EYC45636.1"/>
    </source>
</evidence>
<comment type="caution">
    <text evidence="2">The sequence shown here is derived from an EMBL/GenBank/DDBJ whole genome shotgun (WGS) entry which is preliminary data.</text>
</comment>
<organism evidence="2 3">
    <name type="scientific">Ancylostoma ceylanicum</name>
    <dbReference type="NCBI Taxonomy" id="53326"/>
    <lineage>
        <taxon>Eukaryota</taxon>
        <taxon>Metazoa</taxon>
        <taxon>Ecdysozoa</taxon>
        <taxon>Nematoda</taxon>
        <taxon>Chromadorea</taxon>
        <taxon>Rhabditida</taxon>
        <taxon>Rhabditina</taxon>
        <taxon>Rhabditomorpha</taxon>
        <taxon>Strongyloidea</taxon>
        <taxon>Ancylostomatidae</taxon>
        <taxon>Ancylostomatinae</taxon>
        <taxon>Ancylostoma</taxon>
    </lineage>
</organism>
<dbReference type="AlphaFoldDB" id="A0A016X1C2"/>
<name>A0A016X1C2_9BILA</name>
<keyword evidence="1" id="KW-0732">Signal</keyword>
<accession>A0A016X1C2</accession>
<evidence type="ECO:0000256" key="1">
    <source>
        <dbReference type="SAM" id="SignalP"/>
    </source>
</evidence>
<dbReference type="Proteomes" id="UP000024635">
    <property type="component" value="Unassembled WGS sequence"/>
</dbReference>
<protein>
    <submittedName>
        <fullName evidence="2">Uncharacterized protein</fullName>
    </submittedName>
</protein>
<evidence type="ECO:0000313" key="3">
    <source>
        <dbReference type="Proteomes" id="UP000024635"/>
    </source>
</evidence>
<dbReference type="EMBL" id="JARK01000021">
    <property type="protein sequence ID" value="EYC45636.1"/>
    <property type="molecule type" value="Genomic_DNA"/>
</dbReference>
<feature type="chain" id="PRO_5001492265" evidence="1">
    <location>
        <begin position="21"/>
        <end position="308"/>
    </location>
</feature>
<sequence length="308" mass="34004">MATTMRILVILAVFADSTVMESTITPSNSFEISEDAVTLYYSHTMNETIYYILRSSNVQPSTDVVEVILNTMSKNLNAATVSKILKSLDGETSGATARRRFRCKIVFISLILKEAETGPSSLVSFPLACPLITLTVTPTTYLDPAQRSNYVNVAIPRIIGLHKKMNVFIYKLAEIYGFTGEGIKIYAKLIRPMQLSSIISAALDGARNDNNTEQYNRVLALAKEIGNMDDYQNKTIASIRLYVTSPAAIQPLFTHLHLLNQPLFIIPVSACSASAAADRQIVQNVRRGATPTTANTCDQPSMRREEKK</sequence>
<keyword evidence="3" id="KW-1185">Reference proteome</keyword>